<evidence type="ECO:0000259" key="3">
    <source>
        <dbReference type="PROSITE" id="PS50966"/>
    </source>
</evidence>
<keyword evidence="1" id="KW-0862">Zinc</keyword>
<evidence type="ECO:0000313" key="4">
    <source>
        <dbReference type="EMBL" id="VDN23984.1"/>
    </source>
</evidence>
<dbReference type="PANTHER" id="PTHR22619:SF1">
    <property type="entry name" value="ZINC FINGER SWIM DOMAIN-CONTAINING PROTEIN 8"/>
    <property type="match status" value="1"/>
</dbReference>
<dbReference type="GO" id="GO:0031462">
    <property type="term" value="C:Cul2-RING ubiquitin ligase complex"/>
    <property type="evidence" value="ECO:0007669"/>
    <property type="project" value="TreeGrafter"/>
</dbReference>
<gene>
    <name evidence="4" type="ORF">GPUH_LOCUS14335</name>
</gene>
<keyword evidence="1" id="KW-0863">Zinc-finger</keyword>
<accession>A0A183E044</accession>
<evidence type="ECO:0000256" key="2">
    <source>
        <dbReference type="SAM" id="MobiDB-lite"/>
    </source>
</evidence>
<reference evidence="4 5" key="2">
    <citation type="submission" date="2018-11" db="EMBL/GenBank/DDBJ databases">
        <authorList>
            <consortium name="Pathogen Informatics"/>
        </authorList>
    </citation>
    <scope>NUCLEOTIDE SEQUENCE [LARGE SCALE GENOMIC DNA]</scope>
</reference>
<evidence type="ECO:0000313" key="6">
    <source>
        <dbReference type="WBParaSite" id="GPUH_0001435401-mRNA-1"/>
    </source>
</evidence>
<name>A0A183E044_9BILA</name>
<dbReference type="PROSITE" id="PS50966">
    <property type="entry name" value="ZF_SWIM"/>
    <property type="match status" value="1"/>
</dbReference>
<feature type="domain" description="SWIM-type" evidence="3">
    <location>
        <begin position="318"/>
        <end position="354"/>
    </location>
</feature>
<dbReference type="Pfam" id="PF25572">
    <property type="entry name" value="TPR_ZSWIM8"/>
    <property type="match status" value="1"/>
</dbReference>
<dbReference type="Proteomes" id="UP000271098">
    <property type="component" value="Unassembled WGS sequence"/>
</dbReference>
<keyword evidence="5" id="KW-1185">Reference proteome</keyword>
<protein>
    <submittedName>
        <fullName evidence="6">SWIM-type domain-containing protein</fullName>
    </submittedName>
</protein>
<proteinExistence type="predicted"/>
<sequence length="599" mass="67201">MERVANPEQQEGELDPNDAWLMRAAGGEEEADEGGPRMDPAVADRDDDQLSFEANSLVTLDVLKAVSYQLNFVQDSERFEEDSLCSWMSDAESLNQNWRGWSTARNSTTHNGIEHAFGDGSAPLLLNSLFRYSGSIASSAQYHRHLVPTSSALTADVSPTVATANCSTISKIAKVHSLAEVAARVAARCFSFVMLEASYHAITAEKRRMSIQQSAGDEKAILLENAFVEHAAIPDKFFLSIVRWCFPESEEDVRLYSCLANGNADEFEKGEYLYQANAVRDVFQIGYHISAVVSAASVPPLVTSTNPSAPLCRSKMTYNVSVRVDRCRIVSCSCSCAFKASWCQHVVAVCLYRIKRDSEVEYRVTIWDSINELSNEKLKKLAQFLINDLPRQYLPLAQRLIDQLRNPNSEINAAIGAPDPTDGGHDDVAIWCLDQRTLHENIRRILIKFCLPSPTVHCDVQYLSSNQPPAANEWLSLFRPHRAKEPEGLWNLFSIVREMFRRRDENATNLLHIITEECLASSQVLIWWYQSALSQSGQWTLCPPPTSKSSSLMSNQKTPQFTCASLCDEITQLWRIAALNPRLSDYEREQVGVIFIKRS</sequence>
<dbReference type="PANTHER" id="PTHR22619">
    <property type="entry name" value="ZINC FINGER SWIM DOMAIN CONTAINING PROTEIN 4, 5, 6"/>
    <property type="match status" value="1"/>
</dbReference>
<evidence type="ECO:0000256" key="1">
    <source>
        <dbReference type="PROSITE-ProRule" id="PRU00325"/>
    </source>
</evidence>
<keyword evidence="1" id="KW-0479">Metal-binding</keyword>
<dbReference type="AlphaFoldDB" id="A0A183E044"/>
<reference evidence="6" key="1">
    <citation type="submission" date="2016-06" db="UniProtKB">
        <authorList>
            <consortium name="WormBaseParasite"/>
        </authorList>
    </citation>
    <scope>IDENTIFICATION</scope>
</reference>
<dbReference type="InterPro" id="IPR057945">
    <property type="entry name" value="TPR_ZSWIM8"/>
</dbReference>
<dbReference type="OrthoDB" id="10013584at2759"/>
<dbReference type="WBParaSite" id="GPUH_0001435401-mRNA-1">
    <property type="protein sequence ID" value="GPUH_0001435401-mRNA-1"/>
    <property type="gene ID" value="GPUH_0001435401"/>
</dbReference>
<feature type="region of interest" description="Disordered" evidence="2">
    <location>
        <begin position="1"/>
        <end position="43"/>
    </location>
</feature>
<dbReference type="InterPro" id="IPR007527">
    <property type="entry name" value="Znf_SWIM"/>
</dbReference>
<dbReference type="GO" id="GO:0008270">
    <property type="term" value="F:zinc ion binding"/>
    <property type="evidence" value="ECO:0007669"/>
    <property type="project" value="UniProtKB-KW"/>
</dbReference>
<evidence type="ECO:0000313" key="5">
    <source>
        <dbReference type="Proteomes" id="UP000271098"/>
    </source>
</evidence>
<organism evidence="6">
    <name type="scientific">Gongylonema pulchrum</name>
    <dbReference type="NCBI Taxonomy" id="637853"/>
    <lineage>
        <taxon>Eukaryota</taxon>
        <taxon>Metazoa</taxon>
        <taxon>Ecdysozoa</taxon>
        <taxon>Nematoda</taxon>
        <taxon>Chromadorea</taxon>
        <taxon>Rhabditida</taxon>
        <taxon>Spirurina</taxon>
        <taxon>Spiruromorpha</taxon>
        <taxon>Spiruroidea</taxon>
        <taxon>Gongylonematidae</taxon>
        <taxon>Gongylonema</taxon>
    </lineage>
</organism>
<dbReference type="EMBL" id="UYRT01081145">
    <property type="protein sequence ID" value="VDN23984.1"/>
    <property type="molecule type" value="Genomic_DNA"/>
</dbReference>